<feature type="signal peptide" evidence="3">
    <location>
        <begin position="1"/>
        <end position="23"/>
    </location>
</feature>
<dbReference type="Proteomes" id="UP000029444">
    <property type="component" value="Unassembled WGS sequence"/>
</dbReference>
<feature type="chain" id="PRO_5001919054" evidence="3">
    <location>
        <begin position="24"/>
        <end position="212"/>
    </location>
</feature>
<evidence type="ECO:0000256" key="1">
    <source>
        <dbReference type="ARBA" id="ARBA00005710"/>
    </source>
</evidence>
<dbReference type="GO" id="GO:0015288">
    <property type="term" value="F:porin activity"/>
    <property type="evidence" value="ECO:0007669"/>
    <property type="project" value="UniProtKB-KW"/>
</dbReference>
<dbReference type="SUPFAM" id="SSF56925">
    <property type="entry name" value="OMPA-like"/>
    <property type="match status" value="1"/>
</dbReference>
<sequence length="212" mass="23006">MQKTITAMAITAALASVTGHAQAFEAFYAGASLIKAEADFDITVTGTNGQQEQADLDADSVTAAGLFAGYGQRFGQWYLAGELEWRDSMGDASTTLFNGELEAETDSVLGLSVIPGYLVTEELLVYTRLAYLEGDTDFTVTNQNNGMSATRSDSGSYTGWGLGTRYQFTEQLSVRAEYRAFDGDSLDYVIDVPFEAEPKDISAFELGVMYQF</sequence>
<keyword evidence="6" id="KW-1185">Reference proteome</keyword>
<comment type="caution">
    <text evidence="5">The sequence shown here is derived from an EMBL/GenBank/DDBJ whole genome shotgun (WGS) entry which is preliminary data.</text>
</comment>
<keyword evidence="2" id="KW-0812">Transmembrane</keyword>
<dbReference type="RefSeq" id="WP_035229538.1">
    <property type="nucleotide sequence ID" value="NZ_ARXV01000001.1"/>
</dbReference>
<dbReference type="GO" id="GO:0046930">
    <property type="term" value="C:pore complex"/>
    <property type="evidence" value="ECO:0007669"/>
    <property type="project" value="UniProtKB-KW"/>
</dbReference>
<proteinExistence type="inferred from homology"/>
<keyword evidence="2" id="KW-0813">Transport</keyword>
<keyword evidence="2" id="KW-0406">Ion transport</keyword>
<dbReference type="InterPro" id="IPR000498">
    <property type="entry name" value="OmpA-like_TM_dom"/>
</dbReference>
<name>A0A095UVH7_9GAMM</name>
<dbReference type="GO" id="GO:0009279">
    <property type="term" value="C:cell outer membrane"/>
    <property type="evidence" value="ECO:0007669"/>
    <property type="project" value="InterPro"/>
</dbReference>
<dbReference type="EMBL" id="ARXV01000001">
    <property type="protein sequence ID" value="KGD66550.1"/>
    <property type="molecule type" value="Genomic_DNA"/>
</dbReference>
<dbReference type="OrthoDB" id="7620169at2"/>
<keyword evidence="3" id="KW-0732">Signal</keyword>
<feature type="domain" description="Outer membrane protein OmpA-like transmembrane" evidence="4">
    <location>
        <begin position="25"/>
        <end position="212"/>
    </location>
</feature>
<dbReference type="AlphaFoldDB" id="A0A095UVH7"/>
<gene>
    <name evidence="5" type="ORF">Y5S_00217</name>
</gene>
<evidence type="ECO:0000313" key="6">
    <source>
        <dbReference type="Proteomes" id="UP000029444"/>
    </source>
</evidence>
<dbReference type="Gene3D" id="2.40.160.20">
    <property type="match status" value="1"/>
</dbReference>
<comment type="similarity">
    <text evidence="1">Belongs to the outer membrane OOP (TC 1.B.6) superfamily. OmpA family.</text>
</comment>
<dbReference type="Pfam" id="PF01389">
    <property type="entry name" value="OmpA_membrane"/>
    <property type="match status" value="1"/>
</dbReference>
<dbReference type="eggNOG" id="COG3637">
    <property type="taxonomic scope" value="Bacteria"/>
</dbReference>
<reference evidence="5 6" key="1">
    <citation type="submission" date="2012-09" db="EMBL/GenBank/DDBJ databases">
        <title>Genome Sequence of alkane-degrading Bacterium Alcanivorax sp. 19-m-6.</title>
        <authorList>
            <person name="Lai Q."/>
            <person name="Shao Z."/>
        </authorList>
    </citation>
    <scope>NUCLEOTIDE SEQUENCE [LARGE SCALE GENOMIC DNA]</scope>
    <source>
        <strain evidence="5 6">19-m-6</strain>
    </source>
</reference>
<organism evidence="5 6">
    <name type="scientific">Alcanivorax nanhaiticus</name>
    <dbReference type="NCBI Taxonomy" id="1177154"/>
    <lineage>
        <taxon>Bacteria</taxon>
        <taxon>Pseudomonadati</taxon>
        <taxon>Pseudomonadota</taxon>
        <taxon>Gammaproteobacteria</taxon>
        <taxon>Oceanospirillales</taxon>
        <taxon>Alcanivoracaceae</taxon>
        <taxon>Alcanivorax</taxon>
    </lineage>
</organism>
<keyword evidence="2" id="KW-0626">Porin</keyword>
<dbReference type="InterPro" id="IPR011250">
    <property type="entry name" value="OMP/PagP_B-barrel"/>
</dbReference>
<dbReference type="STRING" id="1177154.Y5S_00217"/>
<accession>A0A095UVH7</accession>
<evidence type="ECO:0000256" key="3">
    <source>
        <dbReference type="SAM" id="SignalP"/>
    </source>
</evidence>
<evidence type="ECO:0000259" key="4">
    <source>
        <dbReference type="Pfam" id="PF01389"/>
    </source>
</evidence>
<evidence type="ECO:0000313" key="5">
    <source>
        <dbReference type="EMBL" id="KGD66550.1"/>
    </source>
</evidence>
<evidence type="ECO:0000256" key="2">
    <source>
        <dbReference type="ARBA" id="ARBA00023114"/>
    </source>
</evidence>
<protein>
    <submittedName>
        <fullName evidence="5">Outer membrane protein</fullName>
    </submittedName>
</protein>
<dbReference type="PATRIC" id="fig|1177154.3.peg.220"/>